<sequence>MFINQRGQCTHLWSRTSVPVHREAQLVNKGARAAEAPCTSSRSSTRLYLCPGGTGHGFLRRRLLPAPHRLCAPRRIRICWVREEARSCRVYAAESASSCHPAGTQQFEPESVGMFNIKVAVWRIWRGALHQAFGALP</sequence>
<reference evidence="1" key="1">
    <citation type="journal article" date="2022" name="bioRxiv">
        <title>Sequencing and chromosome-scale assembly of the giantPleurodeles waltlgenome.</title>
        <authorList>
            <person name="Brown T."/>
            <person name="Elewa A."/>
            <person name="Iarovenko S."/>
            <person name="Subramanian E."/>
            <person name="Araus A.J."/>
            <person name="Petzold A."/>
            <person name="Susuki M."/>
            <person name="Suzuki K.-i.T."/>
            <person name="Hayashi T."/>
            <person name="Toyoda A."/>
            <person name="Oliveira C."/>
            <person name="Osipova E."/>
            <person name="Leigh N.D."/>
            <person name="Simon A."/>
            <person name="Yun M.H."/>
        </authorList>
    </citation>
    <scope>NUCLEOTIDE SEQUENCE</scope>
    <source>
        <strain evidence="1">20211129_DDA</strain>
        <tissue evidence="1">Liver</tissue>
    </source>
</reference>
<dbReference type="Proteomes" id="UP001066276">
    <property type="component" value="Chromosome 5"/>
</dbReference>
<keyword evidence="2" id="KW-1185">Reference proteome</keyword>
<protein>
    <submittedName>
        <fullName evidence="1">Uncharacterized protein</fullName>
    </submittedName>
</protein>
<organism evidence="1 2">
    <name type="scientific">Pleurodeles waltl</name>
    <name type="common">Iberian ribbed newt</name>
    <dbReference type="NCBI Taxonomy" id="8319"/>
    <lineage>
        <taxon>Eukaryota</taxon>
        <taxon>Metazoa</taxon>
        <taxon>Chordata</taxon>
        <taxon>Craniata</taxon>
        <taxon>Vertebrata</taxon>
        <taxon>Euteleostomi</taxon>
        <taxon>Amphibia</taxon>
        <taxon>Batrachia</taxon>
        <taxon>Caudata</taxon>
        <taxon>Salamandroidea</taxon>
        <taxon>Salamandridae</taxon>
        <taxon>Pleurodelinae</taxon>
        <taxon>Pleurodeles</taxon>
    </lineage>
</organism>
<name>A0AAV7S0Y0_PLEWA</name>
<proteinExistence type="predicted"/>
<gene>
    <name evidence="1" type="ORF">NDU88_010893</name>
</gene>
<dbReference type="EMBL" id="JANPWB010000009">
    <property type="protein sequence ID" value="KAJ1158199.1"/>
    <property type="molecule type" value="Genomic_DNA"/>
</dbReference>
<accession>A0AAV7S0Y0</accession>
<dbReference type="AlphaFoldDB" id="A0AAV7S0Y0"/>
<evidence type="ECO:0000313" key="1">
    <source>
        <dbReference type="EMBL" id="KAJ1158199.1"/>
    </source>
</evidence>
<evidence type="ECO:0000313" key="2">
    <source>
        <dbReference type="Proteomes" id="UP001066276"/>
    </source>
</evidence>
<comment type="caution">
    <text evidence="1">The sequence shown here is derived from an EMBL/GenBank/DDBJ whole genome shotgun (WGS) entry which is preliminary data.</text>
</comment>